<evidence type="ECO:0008006" key="4">
    <source>
        <dbReference type="Google" id="ProtNLM"/>
    </source>
</evidence>
<dbReference type="EMBL" id="JAFBCF010000001">
    <property type="protein sequence ID" value="MBM7798992.1"/>
    <property type="molecule type" value="Genomic_DNA"/>
</dbReference>
<keyword evidence="1" id="KW-0472">Membrane</keyword>
<keyword evidence="3" id="KW-1185">Reference proteome</keyword>
<reference evidence="2 3" key="1">
    <citation type="submission" date="2021-01" db="EMBL/GenBank/DDBJ databases">
        <title>Sequencing the genomes of 1000 actinobacteria strains.</title>
        <authorList>
            <person name="Klenk H.-P."/>
        </authorList>
    </citation>
    <scope>NUCLEOTIDE SEQUENCE [LARGE SCALE GENOMIC DNA]</scope>
    <source>
        <strain evidence="2 3">DSM 18662</strain>
    </source>
</reference>
<feature type="transmembrane region" description="Helical" evidence="1">
    <location>
        <begin position="44"/>
        <end position="68"/>
    </location>
</feature>
<feature type="transmembrane region" description="Helical" evidence="1">
    <location>
        <begin position="6"/>
        <end position="23"/>
    </location>
</feature>
<organism evidence="2 3">
    <name type="scientific">Microlunatus panaciterrae</name>
    <dbReference type="NCBI Taxonomy" id="400768"/>
    <lineage>
        <taxon>Bacteria</taxon>
        <taxon>Bacillati</taxon>
        <taxon>Actinomycetota</taxon>
        <taxon>Actinomycetes</taxon>
        <taxon>Propionibacteriales</taxon>
        <taxon>Propionibacteriaceae</taxon>
        <taxon>Microlunatus</taxon>
    </lineage>
</organism>
<dbReference type="Proteomes" id="UP000704762">
    <property type="component" value="Unassembled WGS sequence"/>
</dbReference>
<gene>
    <name evidence="2" type="ORF">JOE57_001913</name>
</gene>
<evidence type="ECO:0000256" key="1">
    <source>
        <dbReference type="SAM" id="Phobius"/>
    </source>
</evidence>
<accession>A0ABS2RJ47</accession>
<evidence type="ECO:0000313" key="2">
    <source>
        <dbReference type="EMBL" id="MBM7798992.1"/>
    </source>
</evidence>
<name>A0ABS2RJ47_9ACTN</name>
<evidence type="ECO:0000313" key="3">
    <source>
        <dbReference type="Proteomes" id="UP000704762"/>
    </source>
</evidence>
<sequence>MYEALLVAGLLVAAVGIYIVIDATRKQPRFLTYYVKIRANRGLASFYGGLVATIGLTMAFFAVLNLVLG</sequence>
<proteinExistence type="predicted"/>
<keyword evidence="1" id="KW-0812">Transmembrane</keyword>
<protein>
    <recommendedName>
        <fullName evidence="4">Immunity protein 17</fullName>
    </recommendedName>
</protein>
<keyword evidence="1" id="KW-1133">Transmembrane helix</keyword>
<dbReference type="RefSeq" id="WP_204917474.1">
    <property type="nucleotide sequence ID" value="NZ_BAAAQP010000002.1"/>
</dbReference>
<comment type="caution">
    <text evidence="2">The sequence shown here is derived from an EMBL/GenBank/DDBJ whole genome shotgun (WGS) entry which is preliminary data.</text>
</comment>